<name>A0A1R1YU45_9FUNG</name>
<evidence type="ECO:0000313" key="2">
    <source>
        <dbReference type="EMBL" id="OMJ30414.1"/>
    </source>
</evidence>
<keyword evidence="3" id="KW-1185">Reference proteome</keyword>
<feature type="compositionally biased region" description="Acidic residues" evidence="1">
    <location>
        <begin position="56"/>
        <end position="71"/>
    </location>
</feature>
<proteinExistence type="predicted"/>
<organism evidence="2 3">
    <name type="scientific">Smittium culicis</name>
    <dbReference type="NCBI Taxonomy" id="133412"/>
    <lineage>
        <taxon>Eukaryota</taxon>
        <taxon>Fungi</taxon>
        <taxon>Fungi incertae sedis</taxon>
        <taxon>Zoopagomycota</taxon>
        <taxon>Kickxellomycotina</taxon>
        <taxon>Harpellomycetes</taxon>
        <taxon>Harpellales</taxon>
        <taxon>Legeriomycetaceae</taxon>
        <taxon>Smittium</taxon>
    </lineage>
</organism>
<accession>A0A1R1YU45</accession>
<evidence type="ECO:0000256" key="1">
    <source>
        <dbReference type="SAM" id="MobiDB-lite"/>
    </source>
</evidence>
<dbReference type="AlphaFoldDB" id="A0A1R1YU45"/>
<feature type="compositionally biased region" description="Polar residues" evidence="1">
    <location>
        <begin position="33"/>
        <end position="46"/>
    </location>
</feature>
<dbReference type="InterPro" id="IPR037652">
    <property type="entry name" value="Mim2"/>
</dbReference>
<dbReference type="Proteomes" id="UP000187429">
    <property type="component" value="Unassembled WGS sequence"/>
</dbReference>
<dbReference type="Pfam" id="PF19117">
    <property type="entry name" value="Mim2"/>
    <property type="match status" value="1"/>
</dbReference>
<dbReference type="EMBL" id="LSSM01000009">
    <property type="protein sequence ID" value="OMJ30414.1"/>
    <property type="molecule type" value="Genomic_DNA"/>
</dbReference>
<reference evidence="3" key="1">
    <citation type="submission" date="2017-01" db="EMBL/GenBank/DDBJ databases">
        <authorList>
            <person name="Wang Y."/>
            <person name="White M."/>
            <person name="Kvist S."/>
            <person name="Moncalvo J.-M."/>
        </authorList>
    </citation>
    <scope>NUCLEOTIDE SEQUENCE [LARGE SCALE GENOMIC DNA]</scope>
    <source>
        <strain evidence="3">ID-206-W2</strain>
    </source>
</reference>
<dbReference type="GO" id="GO:0005739">
    <property type="term" value="C:mitochondrion"/>
    <property type="evidence" value="ECO:0007669"/>
    <property type="project" value="GOC"/>
</dbReference>
<gene>
    <name evidence="2" type="ORF">AYI69_g43</name>
</gene>
<feature type="region of interest" description="Disordered" evidence="1">
    <location>
        <begin position="32"/>
        <end position="73"/>
    </location>
</feature>
<dbReference type="GO" id="GO:0070096">
    <property type="term" value="P:mitochondrial outer membrane translocase complex assembly"/>
    <property type="evidence" value="ECO:0007669"/>
    <property type="project" value="InterPro"/>
</dbReference>
<comment type="caution">
    <text evidence="2">The sequence shown here is derived from an EMBL/GenBank/DDBJ whole genome shotgun (WGS) entry which is preliminary data.</text>
</comment>
<dbReference type="GO" id="GO:0045040">
    <property type="term" value="P:protein insertion into mitochondrial outer membrane"/>
    <property type="evidence" value="ECO:0007669"/>
    <property type="project" value="InterPro"/>
</dbReference>
<evidence type="ECO:0000313" key="3">
    <source>
        <dbReference type="Proteomes" id="UP000187429"/>
    </source>
</evidence>
<sequence>MFQTDSRGYILFNSIQPNPLPEVPLTELEDNENYLTDSSNEDTSLQAGDKQKLESSDEETSSEEEEDDELHEELTKELTQLATLTVFFIIPFISRFLGRRLVYFLAKKYASS</sequence>
<protein>
    <submittedName>
        <fullName evidence="2">Uncharacterized protein</fullName>
    </submittedName>
</protein>